<reference evidence="1" key="1">
    <citation type="submission" date="2022-05" db="EMBL/GenBank/DDBJ databases">
        <title>A methanotrophic Mycobacterium dominates a cave microbial ecosystem.</title>
        <authorList>
            <person name="Van Spanning R.J.M."/>
            <person name="Guan Q."/>
            <person name="Melkonian C."/>
            <person name="Gallant J."/>
            <person name="Polerecky L."/>
            <person name="Flot J.-F."/>
            <person name="Brandt B.W."/>
            <person name="Braster M."/>
            <person name="Iturbe Espinoza P."/>
            <person name="Aerts J."/>
            <person name="Meima-Franke M."/>
            <person name="Piersma S.R."/>
            <person name="Bunduc C."/>
            <person name="Ummels R."/>
            <person name="Pain A."/>
            <person name="Fleming E.J."/>
            <person name="van der Wel N."/>
            <person name="Gherman V.D."/>
            <person name="Sarbu S.M."/>
            <person name="Bodelier P.L.E."/>
            <person name="Bitter W."/>
        </authorList>
    </citation>
    <scope>NUCLEOTIDE SEQUENCE</scope>
    <source>
        <strain evidence="1">Sulfur Cave</strain>
    </source>
</reference>
<dbReference type="EMBL" id="CP097320">
    <property type="protein sequence ID" value="UQX09529.1"/>
    <property type="molecule type" value="Genomic_DNA"/>
</dbReference>
<sequence>MFEKHPARHGFVQHLGQGEFGLQDRELVAVARGPVARGERVRRDGQPLAQQRVDLLFAEPIADRLRRGGIIDGGEPVV</sequence>
<protein>
    <submittedName>
        <fullName evidence="1">Uncharacterized protein</fullName>
    </submittedName>
</protein>
<accession>A0ABY4QGC1</accession>
<organism evidence="1 2">
    <name type="scientific">Candidatus Mycobacterium methanotrophicum</name>
    <dbReference type="NCBI Taxonomy" id="2943498"/>
    <lineage>
        <taxon>Bacteria</taxon>
        <taxon>Bacillati</taxon>
        <taxon>Actinomycetota</taxon>
        <taxon>Actinomycetes</taxon>
        <taxon>Mycobacteriales</taxon>
        <taxon>Mycobacteriaceae</taxon>
        <taxon>Mycobacterium</taxon>
    </lineage>
</organism>
<evidence type="ECO:0000313" key="1">
    <source>
        <dbReference type="EMBL" id="UQX09529.1"/>
    </source>
</evidence>
<gene>
    <name evidence="1" type="ORF">M5I08_14155</name>
</gene>
<proteinExistence type="predicted"/>
<evidence type="ECO:0000313" key="2">
    <source>
        <dbReference type="Proteomes" id="UP001056610"/>
    </source>
</evidence>
<name>A0ABY4QGC1_9MYCO</name>
<dbReference type="Proteomes" id="UP001056610">
    <property type="component" value="Chromosome"/>
</dbReference>
<keyword evidence="2" id="KW-1185">Reference proteome</keyword>
<dbReference type="RefSeq" id="WP_249762779.1">
    <property type="nucleotide sequence ID" value="NZ_CP097320.1"/>
</dbReference>